<dbReference type="Gene3D" id="2.60.120.260">
    <property type="entry name" value="Galactose-binding domain-like"/>
    <property type="match status" value="2"/>
</dbReference>
<dbReference type="SMART" id="SM01225">
    <property type="entry name" value="G8"/>
    <property type="match status" value="1"/>
</dbReference>
<dbReference type="EMBL" id="OV696690">
    <property type="protein sequence ID" value="CAH1264694.1"/>
    <property type="molecule type" value="Genomic_DNA"/>
</dbReference>
<evidence type="ECO:0000313" key="17">
    <source>
        <dbReference type="Proteomes" id="UP000838412"/>
    </source>
</evidence>
<evidence type="ECO:0000256" key="9">
    <source>
        <dbReference type="ARBA" id="ARBA00022837"/>
    </source>
</evidence>
<evidence type="ECO:0000256" key="5">
    <source>
        <dbReference type="ARBA" id="ARBA00022475"/>
    </source>
</evidence>
<dbReference type="Pfam" id="PF10162">
    <property type="entry name" value="G8"/>
    <property type="match status" value="1"/>
</dbReference>
<dbReference type="CDD" id="cd13938">
    <property type="entry name" value="PANDER_like_TMEM2"/>
    <property type="match status" value="1"/>
</dbReference>
<dbReference type="InterPro" id="IPR052252">
    <property type="entry name" value="CEMIP/CEMIP2"/>
</dbReference>
<gene>
    <name evidence="16" type="primary">TMEM2</name>
    <name evidence="16" type="ORF">BLAG_LOCUS18967</name>
</gene>
<evidence type="ECO:0000256" key="1">
    <source>
        <dbReference type="ARBA" id="ARBA00000251"/>
    </source>
</evidence>
<dbReference type="InterPro" id="IPR039477">
    <property type="entry name" value="ILEI/PANDER_dom"/>
</dbReference>
<evidence type="ECO:0000313" key="16">
    <source>
        <dbReference type="EMBL" id="CAH1264694.1"/>
    </source>
</evidence>
<dbReference type="Pfam" id="PF22633">
    <property type="entry name" value="F5_F8_type_C_2"/>
    <property type="match status" value="2"/>
</dbReference>
<keyword evidence="8" id="KW-0378">Hydrolase</keyword>
<dbReference type="PANTHER" id="PTHR15535">
    <property type="entry name" value="TRANSMEMBRANE PROTEIN 2-RELATED"/>
    <property type="match status" value="1"/>
</dbReference>
<evidence type="ECO:0000256" key="10">
    <source>
        <dbReference type="ARBA" id="ARBA00023136"/>
    </source>
</evidence>
<protein>
    <recommendedName>
        <fullName evidence="4">hyaluronoglucosaminidase</fullName>
        <ecNumber evidence="4">3.2.1.35</ecNumber>
    </recommendedName>
</protein>
<evidence type="ECO:0000259" key="15">
    <source>
        <dbReference type="PROSITE" id="PS51484"/>
    </source>
</evidence>
<keyword evidence="9" id="KW-0106">Calcium</keyword>
<keyword evidence="13" id="KW-0326">Glycosidase</keyword>
<dbReference type="PROSITE" id="PS52031">
    <property type="entry name" value="GG_LECTIN"/>
    <property type="match status" value="2"/>
</dbReference>
<accession>A0A8J9ZW42</accession>
<comment type="similarity">
    <text evidence="3">Belongs to the CEMIP family.</text>
</comment>
<evidence type="ECO:0000256" key="6">
    <source>
        <dbReference type="ARBA" id="ARBA00022723"/>
    </source>
</evidence>
<dbReference type="SMART" id="SM00607">
    <property type="entry name" value="FTP"/>
    <property type="match status" value="2"/>
</dbReference>
<keyword evidence="5" id="KW-1003">Cell membrane</keyword>
<reference evidence="16" key="1">
    <citation type="submission" date="2022-01" db="EMBL/GenBank/DDBJ databases">
        <authorList>
            <person name="Braso-Vives M."/>
        </authorList>
    </citation>
    <scope>NUCLEOTIDE SEQUENCE</scope>
</reference>
<keyword evidence="12" id="KW-0325">Glycoprotein</keyword>
<sequence>MSAFLLILVQCLLSSTSSERIGYGTTNIALLKPAYQSGVGYGGGPEHAVDGGTSGTFTDGSCTHTTSPAEDDPWWYVDLEEAFEIDRVVIFNRQDCCSNRINPFNLHIGDNSDVTANPKVGGDWSFSSGQAQLIIPVNGTRGRYVGISAPGSSRVLTLCEVQVFVVQITNLALRQPAYQSSVSWNGPPGLAVDGGRGGAYHDGSCTHTDTEDSPWWYVDLGGTQEVDYITIFNRLDCCSDRINYFNVHIGDNRDVAANPKVGGDWTFAQGEAEKTIQVNGAKGRYVGIILPGSNRVLALCEVEVYGMWRCPDVLPTPENDDHKCPDVDSTLTPWNPGHDPTAQVVVGGGQNFLLQSSATFYSLEIKDGGRVVFADLGSTSDAEIVLRARDVTVGEGGEFHIGSETCPYQGKATVSLYGRSDDNVNSTKQFLVTSGGTLEIHGQRKVAWTQLTQTVPQGGLPKGPYSWDSAIHGWQRGINVRVIDEISAAVVDSANFDTYSSEDHSRSLVTFLDQIPTGRIVALAVQDEAVSNLEDSAKEKLRELGSVEVDSLKAREPWTLVAVKGDPGAAVEQRIPYTDSQTTGTATVTVTFNGFFGAFDVIVSSEWLGGSARCTFSVGRHADGYVINLKDDVSSWQPGDHIVLASTDYNMEQAEEFQLLPCPECLSHQVKISGEIGYMHFGEISDEVDLRGEVGLLTRNIKFQGEVEDSCYGDNRCQFFDFDTYGGHLKILKNFKNVHLSGIEFTRMGQQILGRYPVHFHMTGDVDEVGCYSRPTYVRELSIHHCFSRCVTIHGTNGLLVKDTVGYETLGHCYFIEDGAEQRNVLDHNLGLLTRYGTLLPTDRDENMCRNILDGVYGDYIPHVYADCMMLTTFWISHPNNDLINNAAAGTEGVGIWYLFHREPTGLSAGSLPPHQSSQSPMGRFYNNRAHSNGHGLMIESGVKTTPATASSPSEFLSKLGGRYRPHQNSDLLQPRVPAMLVGYTAFKNHGWGAWVRGGDIWLDKSAFVDNENGLVMASEGIFPNDIGSSQQVWNSIFIGESENVGTKTGSRAWGMGGVKPVERTWPGSTASQLRGVNVYDGPIFMDSCTFKRYAKVPEANRYSSAIGFAQMNPFQNTPKNNITRSKFDNVQSRMFLGAAGLSGFGQHDRDGDKTNILHDLDGSLTGYPDSYIVGPDNYLVRNPGCVEKPDWIGYVCRGDYASLYISANHERNQMSMYRDEYPDTPVTLKTPYSSTFYMPVVMLDKSYTVHWDGQAPEQLTIHLINFDSDDWVRVGFCYPPGTTFQVTYQLHMQVPSAIMLEEDVSPVSSLTEIDSGDGKLFYFEESTGLLFLKVRANYDREGHDYCSHMGCEKIIISATMTSDAVSDCTAAAYPKYSLTPTETVPMSSFQSLVNDCTGCGAPEPIVFDEGKTFVEVTVVSAGSQEMQQGHGSFIQIDGVQFDNHHHSNLVISVDALSGSVTHEMAFHSGAELAMATFIRHFIPQNSIVLVAAADASSLHDQECLSALKEIGAQGLDNTDLSGMFAMVGFKGTFWPSWIQQFNLPSDQGPAQIYTKIPLMG</sequence>
<dbReference type="EC" id="3.2.1.35" evidence="4"/>
<comment type="subcellular location">
    <subcellularLocation>
        <location evidence="2">Cell membrane</location>
    </subcellularLocation>
</comment>
<dbReference type="GO" id="GO:0004415">
    <property type="term" value="F:hyalurononglucosaminidase activity"/>
    <property type="evidence" value="ECO:0007669"/>
    <property type="project" value="UniProtKB-EC"/>
</dbReference>
<keyword evidence="14" id="KW-0732">Signal</keyword>
<dbReference type="InterPro" id="IPR006585">
    <property type="entry name" value="FTP1"/>
</dbReference>
<evidence type="ECO:0000256" key="14">
    <source>
        <dbReference type="SAM" id="SignalP"/>
    </source>
</evidence>
<evidence type="ECO:0000256" key="11">
    <source>
        <dbReference type="ARBA" id="ARBA00023157"/>
    </source>
</evidence>
<proteinExistence type="inferred from homology"/>
<keyword evidence="17" id="KW-1185">Reference proteome</keyword>
<keyword evidence="7" id="KW-0677">Repeat</keyword>
<dbReference type="OrthoDB" id="120976at2759"/>
<feature type="domain" description="G8" evidence="15">
    <location>
        <begin position="332"/>
        <end position="453"/>
    </location>
</feature>
<evidence type="ECO:0000256" key="12">
    <source>
        <dbReference type="ARBA" id="ARBA00023180"/>
    </source>
</evidence>
<evidence type="ECO:0000256" key="4">
    <source>
        <dbReference type="ARBA" id="ARBA00012774"/>
    </source>
</evidence>
<keyword evidence="11" id="KW-1015">Disulfide bond</keyword>
<dbReference type="InterPro" id="IPR011050">
    <property type="entry name" value="Pectin_lyase_fold/virulence"/>
</dbReference>
<dbReference type="GO" id="GO:0005886">
    <property type="term" value="C:plasma membrane"/>
    <property type="evidence" value="ECO:0007669"/>
    <property type="project" value="UniProtKB-SubCell"/>
</dbReference>
<dbReference type="InterPro" id="IPR008979">
    <property type="entry name" value="Galactose-bd-like_sf"/>
</dbReference>
<keyword evidence="6" id="KW-0479">Metal-binding</keyword>
<dbReference type="SUPFAM" id="SSF51126">
    <property type="entry name" value="Pectin lyase-like"/>
    <property type="match status" value="1"/>
</dbReference>
<dbReference type="PANTHER" id="PTHR15535:SF17">
    <property type="entry name" value="TRANSMEMBRANE PROTEIN"/>
    <property type="match status" value="1"/>
</dbReference>
<dbReference type="SUPFAM" id="SSF49785">
    <property type="entry name" value="Galactose-binding domain-like"/>
    <property type="match status" value="2"/>
</dbReference>
<organism evidence="16 17">
    <name type="scientific">Branchiostoma lanceolatum</name>
    <name type="common">Common lancelet</name>
    <name type="synonym">Amphioxus lanceolatum</name>
    <dbReference type="NCBI Taxonomy" id="7740"/>
    <lineage>
        <taxon>Eukaryota</taxon>
        <taxon>Metazoa</taxon>
        <taxon>Chordata</taxon>
        <taxon>Cephalochordata</taxon>
        <taxon>Leptocardii</taxon>
        <taxon>Amphioxiformes</taxon>
        <taxon>Branchiostomatidae</taxon>
        <taxon>Branchiostoma</taxon>
    </lineage>
</organism>
<dbReference type="PROSITE" id="PS51484">
    <property type="entry name" value="G8"/>
    <property type="match status" value="1"/>
</dbReference>
<feature type="chain" id="PRO_5035462349" description="hyaluronoglucosaminidase" evidence="14">
    <location>
        <begin position="19"/>
        <end position="1561"/>
    </location>
</feature>
<dbReference type="Proteomes" id="UP000838412">
    <property type="component" value="Chromosome 5"/>
</dbReference>
<dbReference type="Pfam" id="PF24606">
    <property type="entry name" value="CEMIP_beta-hel"/>
    <property type="match status" value="1"/>
</dbReference>
<comment type="catalytic activity">
    <reaction evidence="1">
        <text>Random hydrolysis of (1-&gt;4)-linkages between N-acetyl-beta-D-glucosamine and D-glucuronate residues in hyaluronate.</text>
        <dbReference type="EC" id="3.2.1.35"/>
    </reaction>
</comment>
<keyword evidence="10" id="KW-0472">Membrane</keyword>
<evidence type="ECO:0000256" key="8">
    <source>
        <dbReference type="ARBA" id="ARBA00022801"/>
    </source>
</evidence>
<name>A0A8J9ZW42_BRALA</name>
<dbReference type="Pfam" id="PF24605">
    <property type="entry name" value="CEMIP_X"/>
    <property type="match status" value="1"/>
</dbReference>
<dbReference type="Pfam" id="PF15711">
    <property type="entry name" value="ILEI"/>
    <property type="match status" value="2"/>
</dbReference>
<dbReference type="InterPro" id="IPR055400">
    <property type="entry name" value="CEMIP_X"/>
</dbReference>
<dbReference type="InterPro" id="IPR055401">
    <property type="entry name" value="CEMIP_beta-hel_dom"/>
</dbReference>
<evidence type="ECO:0000256" key="13">
    <source>
        <dbReference type="ARBA" id="ARBA00023295"/>
    </source>
</evidence>
<evidence type="ECO:0000256" key="2">
    <source>
        <dbReference type="ARBA" id="ARBA00004236"/>
    </source>
</evidence>
<dbReference type="GO" id="GO:0046872">
    <property type="term" value="F:metal ion binding"/>
    <property type="evidence" value="ECO:0007669"/>
    <property type="project" value="UniProtKB-KW"/>
</dbReference>
<feature type="signal peptide" evidence="14">
    <location>
        <begin position="1"/>
        <end position="18"/>
    </location>
</feature>
<dbReference type="InterPro" id="IPR019316">
    <property type="entry name" value="G8_domain"/>
</dbReference>
<evidence type="ECO:0000256" key="7">
    <source>
        <dbReference type="ARBA" id="ARBA00022737"/>
    </source>
</evidence>
<evidence type="ECO:0000256" key="3">
    <source>
        <dbReference type="ARBA" id="ARBA00007586"/>
    </source>
</evidence>
<dbReference type="InterPro" id="IPR039473">
    <property type="entry name" value="TMEM2_PANDER-like"/>
</dbReference>